<feature type="chain" id="PRO_5046311153" evidence="4">
    <location>
        <begin position="27"/>
        <end position="387"/>
    </location>
</feature>
<dbReference type="Proteomes" id="UP001208938">
    <property type="component" value="Unassembled WGS sequence"/>
</dbReference>
<dbReference type="Gene3D" id="2.40.30.170">
    <property type="match status" value="1"/>
</dbReference>
<dbReference type="InterPro" id="IPR058626">
    <property type="entry name" value="MdtA-like_b-barrel"/>
</dbReference>
<keyword evidence="4" id="KW-0732">Signal</keyword>
<dbReference type="RefSeq" id="WP_264507768.1">
    <property type="nucleotide sequence ID" value="NZ_JAPDFL010000002.1"/>
</dbReference>
<evidence type="ECO:0000313" key="8">
    <source>
        <dbReference type="EMBL" id="MCW1934880.1"/>
    </source>
</evidence>
<name>A0ABT3H4Y9_9RHOB</name>
<evidence type="ECO:0000259" key="5">
    <source>
        <dbReference type="Pfam" id="PF25917"/>
    </source>
</evidence>
<proteinExistence type="inferred from homology"/>
<comment type="similarity">
    <text evidence="2">Belongs to the membrane fusion protein (MFP) (TC 8.A.1) family.</text>
</comment>
<dbReference type="Pfam" id="PF25967">
    <property type="entry name" value="RND-MFP_C"/>
    <property type="match status" value="1"/>
</dbReference>
<keyword evidence="9" id="KW-1185">Reference proteome</keyword>
<dbReference type="Pfam" id="PF25917">
    <property type="entry name" value="BSH_RND"/>
    <property type="match status" value="1"/>
</dbReference>
<dbReference type="InterPro" id="IPR058627">
    <property type="entry name" value="MdtA-like_C"/>
</dbReference>
<evidence type="ECO:0000259" key="6">
    <source>
        <dbReference type="Pfam" id="PF25944"/>
    </source>
</evidence>
<dbReference type="SUPFAM" id="SSF111369">
    <property type="entry name" value="HlyD-like secretion proteins"/>
    <property type="match status" value="1"/>
</dbReference>
<reference evidence="8 9" key="1">
    <citation type="submission" date="2022-10" db="EMBL/GenBank/DDBJ databases">
        <title>Pararhodobacter sp. nov., isolated from marine algae.</title>
        <authorList>
            <person name="Choi B.J."/>
            <person name="Kim J.M."/>
            <person name="Lee J.K."/>
            <person name="Choi D.G."/>
            <person name="Jeon C.O."/>
        </authorList>
    </citation>
    <scope>NUCLEOTIDE SEQUENCE [LARGE SCALE GENOMIC DNA]</scope>
    <source>
        <strain evidence="8 9">ZQ420</strain>
    </source>
</reference>
<feature type="signal peptide" evidence="4">
    <location>
        <begin position="1"/>
        <end position="26"/>
    </location>
</feature>
<feature type="domain" description="Multidrug resistance protein MdtA-like C-terminal permuted SH3" evidence="7">
    <location>
        <begin position="296"/>
        <end position="355"/>
    </location>
</feature>
<dbReference type="InterPro" id="IPR058625">
    <property type="entry name" value="MdtA-like_BSH"/>
</dbReference>
<dbReference type="PANTHER" id="PTHR30158:SF3">
    <property type="entry name" value="MULTIDRUG EFFLUX PUMP SUBUNIT ACRA-RELATED"/>
    <property type="match status" value="1"/>
</dbReference>
<gene>
    <name evidence="8" type="ORF">OKW52_22170</name>
</gene>
<dbReference type="InterPro" id="IPR006143">
    <property type="entry name" value="RND_pump_MFP"/>
</dbReference>
<comment type="caution">
    <text evidence="8">The sequence shown here is derived from an EMBL/GenBank/DDBJ whole genome shotgun (WGS) entry which is preliminary data.</text>
</comment>
<protein>
    <submittedName>
        <fullName evidence="8">Efflux RND transporter periplasmic adaptor subunit</fullName>
    </submittedName>
</protein>
<feature type="domain" description="Multidrug resistance protein MdtA-like barrel-sandwich hybrid" evidence="5">
    <location>
        <begin position="59"/>
        <end position="200"/>
    </location>
</feature>
<dbReference type="Gene3D" id="1.10.287.470">
    <property type="entry name" value="Helix hairpin bin"/>
    <property type="match status" value="1"/>
</dbReference>
<sequence length="387" mass="41014">MKCGKRSRSATMVAAVFMVMAGPVLAQTPPPQNVGVIELQPQPVARVLDVPGRAVASEEVAIRPRVGGIISEILYRPGTPIDAGTPMFRIDPLVQQAAVTQAQSNVVSAEAVVRQARTSFERAERLVGSGATQAEVDNLRATLDQAEAALAGAQSRFQMSELELSWTTVSSPISGIASLASVTVGDLVAANQQAALATVTRLDPIEVDLLEPAVRLQRVVEESRTGQLRQADELTATLTLESGRQYEARGELVAPGTSVSMSTGAIEMRFRFENPEGLIIPGMFLRGRIVFGESDVFLVPQTAARRDQTGAITVMVVEDGHVVQRALTATGSQDHHWIVPEGLEPGTLLIVDALSRIAPGMEVVPVPATVGEDGVVRPTPQEAPSGN</sequence>
<dbReference type="EMBL" id="JAPDFL010000002">
    <property type="protein sequence ID" value="MCW1934880.1"/>
    <property type="molecule type" value="Genomic_DNA"/>
</dbReference>
<dbReference type="Gene3D" id="2.40.50.100">
    <property type="match status" value="1"/>
</dbReference>
<keyword evidence="3" id="KW-0175">Coiled coil</keyword>
<dbReference type="Pfam" id="PF25944">
    <property type="entry name" value="Beta-barrel_RND"/>
    <property type="match status" value="1"/>
</dbReference>
<dbReference type="NCBIfam" id="TIGR01730">
    <property type="entry name" value="RND_mfp"/>
    <property type="match status" value="1"/>
</dbReference>
<evidence type="ECO:0000256" key="1">
    <source>
        <dbReference type="ARBA" id="ARBA00004196"/>
    </source>
</evidence>
<dbReference type="PANTHER" id="PTHR30158">
    <property type="entry name" value="ACRA/E-RELATED COMPONENT OF DRUG EFFLUX TRANSPORTER"/>
    <property type="match status" value="1"/>
</dbReference>
<feature type="domain" description="Multidrug resistance protein MdtA-like beta-barrel" evidence="6">
    <location>
        <begin position="204"/>
        <end position="290"/>
    </location>
</feature>
<evidence type="ECO:0000313" key="9">
    <source>
        <dbReference type="Proteomes" id="UP001208938"/>
    </source>
</evidence>
<evidence type="ECO:0000259" key="7">
    <source>
        <dbReference type="Pfam" id="PF25967"/>
    </source>
</evidence>
<dbReference type="Gene3D" id="2.40.420.20">
    <property type="match status" value="1"/>
</dbReference>
<comment type="subcellular location">
    <subcellularLocation>
        <location evidence="1">Cell envelope</location>
    </subcellularLocation>
</comment>
<feature type="coiled-coil region" evidence="3">
    <location>
        <begin position="129"/>
        <end position="163"/>
    </location>
</feature>
<evidence type="ECO:0000256" key="4">
    <source>
        <dbReference type="SAM" id="SignalP"/>
    </source>
</evidence>
<organism evidence="8 9">
    <name type="scientific">Pararhodobacter zhoushanensis</name>
    <dbReference type="NCBI Taxonomy" id="2479545"/>
    <lineage>
        <taxon>Bacteria</taxon>
        <taxon>Pseudomonadati</taxon>
        <taxon>Pseudomonadota</taxon>
        <taxon>Alphaproteobacteria</taxon>
        <taxon>Rhodobacterales</taxon>
        <taxon>Paracoccaceae</taxon>
        <taxon>Pararhodobacter</taxon>
    </lineage>
</organism>
<accession>A0ABT3H4Y9</accession>
<evidence type="ECO:0000256" key="3">
    <source>
        <dbReference type="SAM" id="Coils"/>
    </source>
</evidence>
<evidence type="ECO:0000256" key="2">
    <source>
        <dbReference type="ARBA" id="ARBA00009477"/>
    </source>
</evidence>